<dbReference type="STRING" id="218851.A0A2G5CBX8"/>
<proteinExistence type="predicted"/>
<reference evidence="2 3" key="1">
    <citation type="submission" date="2017-09" db="EMBL/GenBank/DDBJ databases">
        <title>WGS assembly of Aquilegia coerulea Goldsmith.</title>
        <authorList>
            <person name="Hodges S."/>
            <person name="Kramer E."/>
            <person name="Nordborg M."/>
            <person name="Tomkins J."/>
            <person name="Borevitz J."/>
            <person name="Derieg N."/>
            <person name="Yan J."/>
            <person name="Mihaltcheva S."/>
            <person name="Hayes R.D."/>
            <person name="Rokhsar D."/>
        </authorList>
    </citation>
    <scope>NUCLEOTIDE SEQUENCE [LARGE SCALE GENOMIC DNA]</scope>
    <source>
        <strain evidence="3">cv. Goldsmith</strain>
    </source>
</reference>
<name>A0A2G5CBX8_AQUCA</name>
<keyword evidence="3" id="KW-1185">Reference proteome</keyword>
<dbReference type="PANTHER" id="PTHR34194:SF2">
    <property type="entry name" value="F14J8.16 PROTEIN"/>
    <property type="match status" value="1"/>
</dbReference>
<dbReference type="Proteomes" id="UP000230069">
    <property type="component" value="Unassembled WGS sequence"/>
</dbReference>
<protein>
    <submittedName>
        <fullName evidence="2">Uncharacterized protein</fullName>
    </submittedName>
</protein>
<dbReference type="AlphaFoldDB" id="A0A2G5CBX8"/>
<gene>
    <name evidence="2" type="ORF">AQUCO_07000006v1</name>
</gene>
<evidence type="ECO:0000256" key="1">
    <source>
        <dbReference type="SAM" id="MobiDB-lite"/>
    </source>
</evidence>
<sequence>MRSLKLEAKILTKDMDEWYGSSNSKTRLRSGRRRSSSNISSSIDDDRRLKRRLFRDDDNDSERSNSKTKITNQGGDEINCVSENGSTEIDLMVDKDYMAYLDYIIETFKGDFNAMSNQGGNVDCERVSTHQVSNTVKDNGSSEQILYVGMNGIVYEKIEHGNTNVDSDSKSWEGNLDAPLEMLVVDDIGCGSQSSGEDDVDPDYKIFLDNVREDEYSYIFERKKEDGTTVFLKYEEDNDKLIEDSILIDEGAHLDYNSSPENVKDLTDNDFGKKNGSPAEQPRHVTPHWFLSDCKPGTLSCADESYLRFLDHVWVEGDSLTFKYEGVIVKYGDDSKVAADPEGLQQTDAVCGNEMKLTQYMELKTSNVAMSEDDSDSVQFICSGKGDHEKEFRRLLRKEISKPYDKYEYKDSLKRARVRKWVDLDKETRRTSFSVPTKRKRKSYLGHHPDLKGLLEAALKEHFPRKRALALLRCLFFHVKYRPHPGYFVPWTNPPTWLHDKICCCQGNSRNCPIIKKRHSKSRILNLD</sequence>
<evidence type="ECO:0000313" key="2">
    <source>
        <dbReference type="EMBL" id="PIA28377.1"/>
    </source>
</evidence>
<feature type="region of interest" description="Disordered" evidence="1">
    <location>
        <begin position="22"/>
        <end position="77"/>
    </location>
</feature>
<organism evidence="2 3">
    <name type="scientific">Aquilegia coerulea</name>
    <name type="common">Rocky mountain columbine</name>
    <dbReference type="NCBI Taxonomy" id="218851"/>
    <lineage>
        <taxon>Eukaryota</taxon>
        <taxon>Viridiplantae</taxon>
        <taxon>Streptophyta</taxon>
        <taxon>Embryophyta</taxon>
        <taxon>Tracheophyta</taxon>
        <taxon>Spermatophyta</taxon>
        <taxon>Magnoliopsida</taxon>
        <taxon>Ranunculales</taxon>
        <taxon>Ranunculaceae</taxon>
        <taxon>Thalictroideae</taxon>
        <taxon>Aquilegia</taxon>
    </lineage>
</organism>
<accession>A0A2G5CBX8</accession>
<dbReference type="EMBL" id="KZ305087">
    <property type="protein sequence ID" value="PIA28377.1"/>
    <property type="molecule type" value="Genomic_DNA"/>
</dbReference>
<dbReference type="PANTHER" id="PTHR34194">
    <property type="entry name" value="F14J8.16 PROTEIN"/>
    <property type="match status" value="1"/>
</dbReference>
<evidence type="ECO:0000313" key="3">
    <source>
        <dbReference type="Proteomes" id="UP000230069"/>
    </source>
</evidence>
<feature type="compositionally biased region" description="Basic residues" evidence="1">
    <location>
        <begin position="26"/>
        <end position="35"/>
    </location>
</feature>
<dbReference type="InParanoid" id="A0A2G5CBX8"/>
<dbReference type="OrthoDB" id="298344at2759"/>